<name>A0A3S1C3R2_ANAVA</name>
<sequence length="365" mass="42101">MLFGYPIEATSDNWLHECLCKILHSIHSNLATKNIITKWSEIIPEPYKQEPYKKRIESCLTRTGGLGDKLNIYQTALAKLTAAEQNQILKAFDDQNKIALLLSCKCNCEAITDLPPAIHEPVKTLFKYAFYLLNQMEIRDKHYKVIYDRVSSHTCPFCGCENFDAPESPREALDHYLAESKYPFAASNLRNLVPMGNKCNSRYKLAQDILYKADGTRRKSFDPYSHPIEIRLSLDNSQPFAGKCTPTSQLPRWQIEFSPDIEEVITWDEVFSIRERYERDVLDAEFISWLRYFKSWCKSAKIAPSSDPELVDALNRCATHCEEMGMSERAFLKASIFRMLQTHCQQGNQQLISFLMDIVNPKETP</sequence>
<dbReference type="AlphaFoldDB" id="A0A3S1C3R2"/>
<dbReference type="EMBL" id="RSCM01000008">
    <property type="protein sequence ID" value="RUS96061.1"/>
    <property type="molecule type" value="Genomic_DNA"/>
</dbReference>
<gene>
    <name evidence="1" type="ORF">DSM107003_27230</name>
</gene>
<evidence type="ECO:0000313" key="1">
    <source>
        <dbReference type="EMBL" id="RUS96061.1"/>
    </source>
</evidence>
<comment type="caution">
    <text evidence="1">The sequence shown here is derived from an EMBL/GenBank/DDBJ whole genome shotgun (WGS) entry which is preliminary data.</text>
</comment>
<organism evidence="1 2">
    <name type="scientific">Trichormus variabilis SAG 1403-4b</name>
    <dbReference type="NCBI Taxonomy" id="447716"/>
    <lineage>
        <taxon>Bacteria</taxon>
        <taxon>Bacillati</taxon>
        <taxon>Cyanobacteriota</taxon>
        <taxon>Cyanophyceae</taxon>
        <taxon>Nostocales</taxon>
        <taxon>Nostocaceae</taxon>
        <taxon>Trichormus</taxon>
    </lineage>
</organism>
<evidence type="ECO:0008006" key="3">
    <source>
        <dbReference type="Google" id="ProtNLM"/>
    </source>
</evidence>
<dbReference type="Proteomes" id="UP000276103">
    <property type="component" value="Unassembled WGS sequence"/>
</dbReference>
<reference evidence="1 2" key="1">
    <citation type="journal article" date="2019" name="Genome Biol. Evol.">
        <title>Day and night: Metabolic profiles and evolutionary relationships of six axenic non-marine cyanobacteria.</title>
        <authorList>
            <person name="Will S.E."/>
            <person name="Henke P."/>
            <person name="Boedeker C."/>
            <person name="Huang S."/>
            <person name="Brinkmann H."/>
            <person name="Rohde M."/>
            <person name="Jarek M."/>
            <person name="Friedl T."/>
            <person name="Seufert S."/>
            <person name="Schumacher M."/>
            <person name="Overmann J."/>
            <person name="Neumann-Schaal M."/>
            <person name="Petersen J."/>
        </authorList>
    </citation>
    <scope>NUCLEOTIDE SEQUENCE [LARGE SCALE GENOMIC DNA]</scope>
    <source>
        <strain evidence="1 2">SAG 1403-4b</strain>
    </source>
</reference>
<protein>
    <recommendedName>
        <fullName evidence="3">HNH nuclease domain-containing protein</fullName>
    </recommendedName>
</protein>
<dbReference type="OrthoDB" id="574620at2"/>
<accession>A0A3S1C3R2</accession>
<keyword evidence="2" id="KW-1185">Reference proteome</keyword>
<proteinExistence type="predicted"/>
<dbReference type="RefSeq" id="WP_127054651.1">
    <property type="nucleotide sequence ID" value="NZ_RSCM01000008.1"/>
</dbReference>
<evidence type="ECO:0000313" key="2">
    <source>
        <dbReference type="Proteomes" id="UP000276103"/>
    </source>
</evidence>